<dbReference type="AlphaFoldDB" id="A0A6B0U0L5"/>
<reference evidence="1" key="1">
    <citation type="submission" date="2019-12" db="EMBL/GenBank/DDBJ databases">
        <title>An insight into the sialome of adult female Ixodes ricinus ticks feeding for 6 days.</title>
        <authorList>
            <person name="Perner J."/>
            <person name="Ribeiro J.M.C."/>
        </authorList>
    </citation>
    <scope>NUCLEOTIDE SEQUENCE</scope>
    <source>
        <strain evidence="1">Semi-engorged</strain>
        <tissue evidence="1">Salivary glands</tissue>
    </source>
</reference>
<proteinExistence type="predicted"/>
<name>A0A6B0U0L5_IXORI</name>
<accession>A0A6B0U0L5</accession>
<evidence type="ECO:0000313" key="1">
    <source>
        <dbReference type="EMBL" id="MXU86012.1"/>
    </source>
</evidence>
<dbReference type="EMBL" id="GIFC01003929">
    <property type="protein sequence ID" value="MXU86012.1"/>
    <property type="molecule type" value="Transcribed_RNA"/>
</dbReference>
<sequence length="89" mass="9748">MKVIMLGPCICPCVVLYIIYFQMTAGAVKMCVMSNFIFTDNSFDSCFCASSLAPSNHSPTSEFKFASSAGNPANKKAIVILFSSERLFR</sequence>
<organism evidence="1">
    <name type="scientific">Ixodes ricinus</name>
    <name type="common">Common tick</name>
    <name type="synonym">Acarus ricinus</name>
    <dbReference type="NCBI Taxonomy" id="34613"/>
    <lineage>
        <taxon>Eukaryota</taxon>
        <taxon>Metazoa</taxon>
        <taxon>Ecdysozoa</taxon>
        <taxon>Arthropoda</taxon>
        <taxon>Chelicerata</taxon>
        <taxon>Arachnida</taxon>
        <taxon>Acari</taxon>
        <taxon>Parasitiformes</taxon>
        <taxon>Ixodida</taxon>
        <taxon>Ixodoidea</taxon>
        <taxon>Ixodidae</taxon>
        <taxon>Ixodinae</taxon>
        <taxon>Ixodes</taxon>
    </lineage>
</organism>
<protein>
    <submittedName>
        <fullName evidence="1">Putative secreted protein</fullName>
    </submittedName>
</protein>